<keyword evidence="2" id="KW-1185">Reference proteome</keyword>
<dbReference type="RefSeq" id="WP_113033115.1">
    <property type="nucleotide sequence ID" value="NZ_QMFB01000014.1"/>
</dbReference>
<proteinExistence type="predicted"/>
<evidence type="ECO:0000313" key="2">
    <source>
        <dbReference type="Proteomes" id="UP000250369"/>
    </source>
</evidence>
<dbReference type="SUPFAM" id="SSF52266">
    <property type="entry name" value="SGNH hydrolase"/>
    <property type="match status" value="1"/>
</dbReference>
<protein>
    <recommendedName>
        <fullName evidence="3">SGNH/GDSL hydrolase family protein</fullName>
    </recommendedName>
</protein>
<dbReference type="CDD" id="cd00229">
    <property type="entry name" value="SGNH_hydrolase"/>
    <property type="match status" value="1"/>
</dbReference>
<dbReference type="Proteomes" id="UP000250369">
    <property type="component" value="Unassembled WGS sequence"/>
</dbReference>
<dbReference type="Gene3D" id="3.40.50.1110">
    <property type="entry name" value="SGNH hydrolase"/>
    <property type="match status" value="1"/>
</dbReference>
<reference evidence="1 2" key="1">
    <citation type="journal article" date="2009" name="Int. J. Syst. Evol. Microbiol.">
        <title>Paenibacillus contaminans sp. nov., isolated from a contaminated laboratory plate.</title>
        <authorList>
            <person name="Chou J.H."/>
            <person name="Lee J.H."/>
            <person name="Lin M.C."/>
            <person name="Chang P.S."/>
            <person name="Arun A.B."/>
            <person name="Young C.C."/>
            <person name="Chen W.M."/>
        </authorList>
    </citation>
    <scope>NUCLEOTIDE SEQUENCE [LARGE SCALE GENOMIC DNA]</scope>
    <source>
        <strain evidence="1 2">CKOBP-6</strain>
    </source>
</reference>
<accession>A0A329MH20</accession>
<name>A0A329MH20_9BACL</name>
<sequence>MLEKTEWCSFRWEHANKHDKPRVMLVGDSITAGYFPYVASIVEDQAYASLLATSKAVDNPDLIHEMAYAFRHGNSSYEVIHFNNGLHGWHVSQEVYANKLEEAVIWLKEHAPAAKIILALSTSVWVKGQPAAPDQEKDRIIRFRNESVLHIAQRYQCEVNDLYTAMNGRPEYRTDDGYHFHEIGKREQGKIVAAVILAKL</sequence>
<dbReference type="EMBL" id="QMFB01000014">
    <property type="protein sequence ID" value="RAV18908.1"/>
    <property type="molecule type" value="Genomic_DNA"/>
</dbReference>
<evidence type="ECO:0000313" key="1">
    <source>
        <dbReference type="EMBL" id="RAV18908.1"/>
    </source>
</evidence>
<dbReference type="AlphaFoldDB" id="A0A329MH20"/>
<gene>
    <name evidence="1" type="ORF">DQG23_22390</name>
</gene>
<comment type="caution">
    <text evidence="1">The sequence shown here is derived from an EMBL/GenBank/DDBJ whole genome shotgun (WGS) entry which is preliminary data.</text>
</comment>
<dbReference type="OrthoDB" id="388542at2"/>
<organism evidence="1 2">
    <name type="scientific">Paenibacillus contaminans</name>
    <dbReference type="NCBI Taxonomy" id="450362"/>
    <lineage>
        <taxon>Bacteria</taxon>
        <taxon>Bacillati</taxon>
        <taxon>Bacillota</taxon>
        <taxon>Bacilli</taxon>
        <taxon>Bacillales</taxon>
        <taxon>Paenibacillaceae</taxon>
        <taxon>Paenibacillus</taxon>
    </lineage>
</organism>
<dbReference type="InterPro" id="IPR036514">
    <property type="entry name" value="SGNH_hydro_sf"/>
</dbReference>
<evidence type="ECO:0008006" key="3">
    <source>
        <dbReference type="Google" id="ProtNLM"/>
    </source>
</evidence>